<organism evidence="1">
    <name type="scientific">Triticum urartu</name>
    <name type="common">Red wild einkorn</name>
    <name type="synonym">Crithodium urartu</name>
    <dbReference type="NCBI Taxonomy" id="4572"/>
    <lineage>
        <taxon>Eukaryota</taxon>
        <taxon>Viridiplantae</taxon>
        <taxon>Streptophyta</taxon>
        <taxon>Embryophyta</taxon>
        <taxon>Tracheophyta</taxon>
        <taxon>Spermatophyta</taxon>
        <taxon>Magnoliopsida</taxon>
        <taxon>Liliopsida</taxon>
        <taxon>Poales</taxon>
        <taxon>Poaceae</taxon>
        <taxon>BOP clade</taxon>
        <taxon>Pooideae</taxon>
        <taxon>Triticodae</taxon>
        <taxon>Triticeae</taxon>
        <taxon>Triticinae</taxon>
        <taxon>Triticum</taxon>
    </lineage>
</organism>
<dbReference type="AlphaFoldDB" id="M7ZTU5"/>
<gene>
    <name evidence="1" type="ORF">TRIUR3_14352</name>
</gene>
<protein>
    <recommendedName>
        <fullName evidence="2">FLZ-type domain-containing protein</fullName>
    </recommendedName>
</protein>
<evidence type="ECO:0000313" key="1">
    <source>
        <dbReference type="EMBL" id="EMS66618.1"/>
    </source>
</evidence>
<dbReference type="EMBL" id="KD030264">
    <property type="protein sequence ID" value="EMS66618.1"/>
    <property type="molecule type" value="Genomic_DNA"/>
</dbReference>
<sequence length="65" mass="6783">MAACAFFFDAEPLGEPGLQLHGPELELDACALCTKPLQGNNDIFIRGATSAIRRGGGPPTAQPQT</sequence>
<evidence type="ECO:0008006" key="2">
    <source>
        <dbReference type="Google" id="ProtNLM"/>
    </source>
</evidence>
<reference evidence="1" key="1">
    <citation type="journal article" date="2013" name="Nature">
        <title>Draft genome of the wheat A-genome progenitor Triticum urartu.</title>
        <authorList>
            <person name="Ling H.Q."/>
            <person name="Zhao S."/>
            <person name="Liu D."/>
            <person name="Wang J."/>
            <person name="Sun H."/>
            <person name="Zhang C."/>
            <person name="Fan H."/>
            <person name="Li D."/>
            <person name="Dong L."/>
            <person name="Tao Y."/>
            <person name="Gao C."/>
            <person name="Wu H."/>
            <person name="Li Y."/>
            <person name="Cui Y."/>
            <person name="Guo X."/>
            <person name="Zheng S."/>
            <person name="Wang B."/>
            <person name="Yu K."/>
            <person name="Liang Q."/>
            <person name="Yang W."/>
            <person name="Lou X."/>
            <person name="Chen J."/>
            <person name="Feng M."/>
            <person name="Jian J."/>
            <person name="Zhang X."/>
            <person name="Luo G."/>
            <person name="Jiang Y."/>
            <person name="Liu J."/>
            <person name="Wang Z."/>
            <person name="Sha Y."/>
            <person name="Zhang B."/>
            <person name="Wu H."/>
            <person name="Tang D."/>
            <person name="Shen Q."/>
            <person name="Xue P."/>
            <person name="Zou S."/>
            <person name="Wang X."/>
            <person name="Liu X."/>
            <person name="Wang F."/>
            <person name="Yang Y."/>
            <person name="An X."/>
            <person name="Dong Z."/>
            <person name="Zhang K."/>
            <person name="Zhang X."/>
            <person name="Luo M.C."/>
            <person name="Dvorak J."/>
            <person name="Tong Y."/>
            <person name="Wang J."/>
            <person name="Yang H."/>
            <person name="Li Z."/>
            <person name="Wang D."/>
            <person name="Zhang A."/>
            <person name="Wang J."/>
        </authorList>
    </citation>
    <scope>NUCLEOTIDE SEQUENCE</scope>
</reference>
<proteinExistence type="predicted"/>
<accession>M7ZTU5</accession>
<name>M7ZTU5_TRIUA</name>